<evidence type="ECO:0000256" key="5">
    <source>
        <dbReference type="ARBA" id="ARBA00022984"/>
    </source>
</evidence>
<dbReference type="PANTHER" id="PTHR41533">
    <property type="entry name" value="L,D-TRANSPEPTIDASE HI_1667-RELATED"/>
    <property type="match status" value="1"/>
</dbReference>
<evidence type="ECO:0000256" key="7">
    <source>
        <dbReference type="PROSITE-ProRule" id="PRU01373"/>
    </source>
</evidence>
<evidence type="ECO:0000256" key="2">
    <source>
        <dbReference type="ARBA" id="ARBA00005992"/>
    </source>
</evidence>
<dbReference type="Pfam" id="PF03734">
    <property type="entry name" value="YkuD"/>
    <property type="match status" value="1"/>
</dbReference>
<evidence type="ECO:0000256" key="3">
    <source>
        <dbReference type="ARBA" id="ARBA00022679"/>
    </source>
</evidence>
<dbReference type="SUPFAM" id="SSF47090">
    <property type="entry name" value="PGBD-like"/>
    <property type="match status" value="1"/>
</dbReference>
<evidence type="ECO:0000259" key="9">
    <source>
        <dbReference type="PROSITE" id="PS52029"/>
    </source>
</evidence>
<name>A0A1H9CDY6_9HYPH</name>
<comment type="pathway">
    <text evidence="1 7">Cell wall biogenesis; peptidoglycan biosynthesis.</text>
</comment>
<dbReference type="STRING" id="1855383.SAMN05216548_102122"/>
<accession>A0A1H9CDY6</accession>
<dbReference type="GO" id="GO:0004180">
    <property type="term" value="F:carboxypeptidase activity"/>
    <property type="evidence" value="ECO:0007669"/>
    <property type="project" value="UniProtKB-ARBA"/>
</dbReference>
<evidence type="ECO:0000313" key="10">
    <source>
        <dbReference type="EMBL" id="SEP99217.1"/>
    </source>
</evidence>
<evidence type="ECO:0000256" key="6">
    <source>
        <dbReference type="ARBA" id="ARBA00023316"/>
    </source>
</evidence>
<evidence type="ECO:0000256" key="4">
    <source>
        <dbReference type="ARBA" id="ARBA00022960"/>
    </source>
</evidence>
<dbReference type="PANTHER" id="PTHR41533:SF2">
    <property type="entry name" value="BLR7131 PROTEIN"/>
    <property type="match status" value="1"/>
</dbReference>
<feature type="signal peptide" evidence="8">
    <location>
        <begin position="1"/>
        <end position="23"/>
    </location>
</feature>
<gene>
    <name evidence="10" type="ORF">SAMN05216548_102122</name>
</gene>
<sequence>MNPIKQIGLAALTFGLLAGVAHAQETMAAVLQNVQQSEWGDNFVGQAGGSSAVMTREPILSPGTVPAMQQAIARYQDIVSRGGWPNVPADHPLKLGMREPAIAALRERLMAEGDLNAASGDPQAFDSYVQAAVRRFQVRYGIFADGSVGKETLAAMNIPADFRLNQLQVNIQRIGAMGSPEGRYVLVDIPAAQIEVVENGQLVQRHTATVGRIDRQTPLLSSRLTEINFNPYWHVPPSLIVKDLIPRMQKDPNYLKESEIHIYTQSGQEVDSSQVNWNSDEATHYLFRQDPGEHNSLGHVKINFSNPYSVYLHDTPEKGFFGSNYRFESSGCMRVQNVRELVTWILRDNGYDSGRVDEEIRSGNRLDVKVANAPALFTVYISAWASSDGVVHFRDDIYKMDQSSNAVALNQNPSMIGSPDTE</sequence>
<dbReference type="InterPro" id="IPR052905">
    <property type="entry name" value="LD-transpeptidase_YkuD-like"/>
</dbReference>
<evidence type="ECO:0000256" key="1">
    <source>
        <dbReference type="ARBA" id="ARBA00004752"/>
    </source>
</evidence>
<reference evidence="10 11" key="1">
    <citation type="submission" date="2016-10" db="EMBL/GenBank/DDBJ databases">
        <authorList>
            <person name="de Groot N.N."/>
        </authorList>
    </citation>
    <scope>NUCLEOTIDE SEQUENCE [LARGE SCALE GENOMIC DNA]</scope>
    <source>
        <strain evidence="10 11">A52C2</strain>
    </source>
</reference>
<keyword evidence="3" id="KW-0808">Transferase</keyword>
<dbReference type="AlphaFoldDB" id="A0A1H9CDY6"/>
<proteinExistence type="inferred from homology"/>
<keyword evidence="5 7" id="KW-0573">Peptidoglycan synthesis</keyword>
<dbReference type="SUPFAM" id="SSF141523">
    <property type="entry name" value="L,D-transpeptidase catalytic domain-like"/>
    <property type="match status" value="1"/>
</dbReference>
<dbReference type="Pfam" id="PF01471">
    <property type="entry name" value="PG_binding_1"/>
    <property type="match status" value="1"/>
</dbReference>
<dbReference type="PROSITE" id="PS52029">
    <property type="entry name" value="LD_TPASE"/>
    <property type="match status" value="1"/>
</dbReference>
<evidence type="ECO:0000313" key="11">
    <source>
        <dbReference type="Proteomes" id="UP000199647"/>
    </source>
</evidence>
<dbReference type="CDD" id="cd16913">
    <property type="entry name" value="YkuD_like"/>
    <property type="match status" value="1"/>
</dbReference>
<feature type="chain" id="PRO_5011686241" evidence="8">
    <location>
        <begin position="24"/>
        <end position="422"/>
    </location>
</feature>
<dbReference type="InterPro" id="IPR038063">
    <property type="entry name" value="Transpep_catalytic_dom"/>
</dbReference>
<dbReference type="InterPro" id="IPR036366">
    <property type="entry name" value="PGBDSf"/>
</dbReference>
<comment type="similarity">
    <text evidence="2">Belongs to the YkuD family.</text>
</comment>
<dbReference type="GO" id="GO:0009252">
    <property type="term" value="P:peptidoglycan biosynthetic process"/>
    <property type="evidence" value="ECO:0007669"/>
    <property type="project" value="UniProtKB-UniPathway"/>
</dbReference>
<dbReference type="Gene3D" id="2.40.440.10">
    <property type="entry name" value="L,D-transpeptidase catalytic domain-like"/>
    <property type="match status" value="1"/>
</dbReference>
<feature type="active site" description="Proton donor/acceptor" evidence="7">
    <location>
        <position position="313"/>
    </location>
</feature>
<keyword evidence="11" id="KW-1185">Reference proteome</keyword>
<keyword evidence="8" id="KW-0732">Signal</keyword>
<dbReference type="InterPro" id="IPR036365">
    <property type="entry name" value="PGBD-like_sf"/>
</dbReference>
<dbReference type="GO" id="GO:0016740">
    <property type="term" value="F:transferase activity"/>
    <property type="evidence" value="ECO:0007669"/>
    <property type="project" value="UniProtKB-KW"/>
</dbReference>
<dbReference type="Gene3D" id="1.10.101.10">
    <property type="entry name" value="PGBD-like superfamily/PGBD"/>
    <property type="match status" value="1"/>
</dbReference>
<evidence type="ECO:0000256" key="8">
    <source>
        <dbReference type="SAM" id="SignalP"/>
    </source>
</evidence>
<dbReference type="InterPro" id="IPR005490">
    <property type="entry name" value="LD_TPept_cat_dom"/>
</dbReference>
<feature type="active site" description="Nucleophile" evidence="7">
    <location>
        <position position="332"/>
    </location>
</feature>
<organism evidence="10 11">
    <name type="scientific">Faunimonas pinastri</name>
    <dbReference type="NCBI Taxonomy" id="1855383"/>
    <lineage>
        <taxon>Bacteria</taxon>
        <taxon>Pseudomonadati</taxon>
        <taxon>Pseudomonadota</taxon>
        <taxon>Alphaproteobacteria</taxon>
        <taxon>Hyphomicrobiales</taxon>
        <taxon>Afifellaceae</taxon>
        <taxon>Faunimonas</taxon>
    </lineage>
</organism>
<feature type="domain" description="L,D-TPase catalytic" evidence="9">
    <location>
        <begin position="183"/>
        <end position="369"/>
    </location>
</feature>
<dbReference type="OrthoDB" id="9778545at2"/>
<dbReference type="EMBL" id="FOFG01000002">
    <property type="protein sequence ID" value="SEP99217.1"/>
    <property type="molecule type" value="Genomic_DNA"/>
</dbReference>
<dbReference type="GO" id="GO:0008360">
    <property type="term" value="P:regulation of cell shape"/>
    <property type="evidence" value="ECO:0007669"/>
    <property type="project" value="UniProtKB-UniRule"/>
</dbReference>
<protein>
    <submittedName>
        <fullName evidence="10">Murein L,D-transpeptidase YcbB/YkuD</fullName>
    </submittedName>
</protein>
<dbReference type="GO" id="GO:0071555">
    <property type="term" value="P:cell wall organization"/>
    <property type="evidence" value="ECO:0007669"/>
    <property type="project" value="UniProtKB-UniRule"/>
</dbReference>
<dbReference type="InterPro" id="IPR002477">
    <property type="entry name" value="Peptidoglycan-bd-like"/>
</dbReference>
<keyword evidence="4 7" id="KW-0133">Cell shape</keyword>
<keyword evidence="6 7" id="KW-0961">Cell wall biogenesis/degradation</keyword>
<dbReference type="Proteomes" id="UP000199647">
    <property type="component" value="Unassembled WGS sequence"/>
</dbReference>
<dbReference type="UniPathway" id="UPA00219"/>